<keyword evidence="5 7" id="KW-0472">Membrane</keyword>
<evidence type="ECO:0000256" key="2">
    <source>
        <dbReference type="ARBA" id="ARBA00022448"/>
    </source>
</evidence>
<reference evidence="9" key="1">
    <citation type="journal article" date="2014" name="Nat. Commun.">
        <title>The emerging biofuel crop Camelina sativa retains a highly undifferentiated hexaploid genome structure.</title>
        <authorList>
            <person name="Kagale S."/>
            <person name="Koh C."/>
            <person name="Nixon J."/>
            <person name="Bollina V."/>
            <person name="Clarke W.E."/>
            <person name="Tuteja R."/>
            <person name="Spillane C."/>
            <person name="Robinson S.J."/>
            <person name="Links M.G."/>
            <person name="Clarke C."/>
            <person name="Higgins E.E."/>
            <person name="Huebert T."/>
            <person name="Sharpe A.G."/>
            <person name="Parkin I.A."/>
        </authorList>
    </citation>
    <scope>NUCLEOTIDE SEQUENCE [LARGE SCALE GENOMIC DNA]</scope>
    <source>
        <strain evidence="9">cv. DH55</strain>
    </source>
</reference>
<dbReference type="PANTHER" id="PTHR23505">
    <property type="entry name" value="SPINSTER"/>
    <property type="match status" value="1"/>
</dbReference>
<feature type="transmembrane region" description="Helical" evidence="7">
    <location>
        <begin position="171"/>
        <end position="194"/>
    </location>
</feature>
<dbReference type="RefSeq" id="XP_010414457.1">
    <property type="nucleotide sequence ID" value="XM_010416155.2"/>
</dbReference>
<dbReference type="InterPro" id="IPR044770">
    <property type="entry name" value="MFS_spinster-like"/>
</dbReference>
<evidence type="ECO:0000256" key="1">
    <source>
        <dbReference type="ARBA" id="ARBA00004141"/>
    </source>
</evidence>
<feature type="transmembrane region" description="Helical" evidence="7">
    <location>
        <begin position="283"/>
        <end position="305"/>
    </location>
</feature>
<dbReference type="CDD" id="cd17328">
    <property type="entry name" value="MFS_spinster_like"/>
    <property type="match status" value="1"/>
</dbReference>
<feature type="transmembrane region" description="Helical" evidence="7">
    <location>
        <begin position="350"/>
        <end position="371"/>
    </location>
</feature>
<evidence type="ECO:0000256" key="6">
    <source>
        <dbReference type="ARBA" id="ARBA00024338"/>
    </source>
</evidence>
<feature type="transmembrane region" description="Helical" evidence="7">
    <location>
        <begin position="112"/>
        <end position="134"/>
    </location>
</feature>
<evidence type="ECO:0000256" key="5">
    <source>
        <dbReference type="ARBA" id="ARBA00023136"/>
    </source>
</evidence>
<dbReference type="InterPro" id="IPR036259">
    <property type="entry name" value="MFS_trans_sf"/>
</dbReference>
<dbReference type="SUPFAM" id="SSF103473">
    <property type="entry name" value="MFS general substrate transporter"/>
    <property type="match status" value="1"/>
</dbReference>
<dbReference type="InterPro" id="IPR011701">
    <property type="entry name" value="MFS"/>
</dbReference>
<dbReference type="Pfam" id="PF07690">
    <property type="entry name" value="MFS_1"/>
    <property type="match status" value="1"/>
</dbReference>
<name>A0ABM0SQ18_CAMSA</name>
<feature type="transmembrane region" description="Helical" evidence="7">
    <location>
        <begin position="206"/>
        <end position="225"/>
    </location>
</feature>
<proteinExistence type="inferred from homology"/>
<accession>A0ABM0SQ18</accession>
<feature type="domain" description="Major facilitator superfamily (MFS) profile" evidence="8">
    <location>
        <begin position="46"/>
        <end position="494"/>
    </location>
</feature>
<feature type="transmembrane region" description="Helical" evidence="7">
    <location>
        <begin position="317"/>
        <end position="338"/>
    </location>
</feature>
<dbReference type="GeneID" id="104700615"/>
<feature type="transmembrane region" description="Helical" evidence="7">
    <location>
        <begin position="82"/>
        <end position="105"/>
    </location>
</feature>
<feature type="transmembrane region" description="Helical" evidence="7">
    <location>
        <begin position="467"/>
        <end position="489"/>
    </location>
</feature>
<keyword evidence="3 7" id="KW-0812">Transmembrane</keyword>
<comment type="similarity">
    <text evidence="6">Belongs to the major facilitator superfamily. Spinster (TC 2.A.1.49) family.</text>
</comment>
<feature type="transmembrane region" description="Helical" evidence="7">
    <location>
        <begin position="140"/>
        <end position="159"/>
    </location>
</feature>
<evidence type="ECO:0000256" key="3">
    <source>
        <dbReference type="ARBA" id="ARBA00022692"/>
    </source>
</evidence>
<evidence type="ECO:0000313" key="9">
    <source>
        <dbReference type="Proteomes" id="UP000694864"/>
    </source>
</evidence>
<evidence type="ECO:0000313" key="10">
    <source>
        <dbReference type="RefSeq" id="XP_010414457.1"/>
    </source>
</evidence>
<keyword evidence="9" id="KW-1185">Reference proteome</keyword>
<dbReference type="Proteomes" id="UP000694864">
    <property type="component" value="Chromosome 1"/>
</dbReference>
<evidence type="ECO:0000256" key="4">
    <source>
        <dbReference type="ARBA" id="ARBA00022989"/>
    </source>
</evidence>
<keyword evidence="2" id="KW-0813">Transport</keyword>
<organism evidence="9 10">
    <name type="scientific">Camelina sativa</name>
    <name type="common">False flax</name>
    <name type="synonym">Myagrum sativum</name>
    <dbReference type="NCBI Taxonomy" id="90675"/>
    <lineage>
        <taxon>Eukaryota</taxon>
        <taxon>Viridiplantae</taxon>
        <taxon>Streptophyta</taxon>
        <taxon>Embryophyta</taxon>
        <taxon>Tracheophyta</taxon>
        <taxon>Spermatophyta</taxon>
        <taxon>Magnoliopsida</taxon>
        <taxon>eudicotyledons</taxon>
        <taxon>Gunneridae</taxon>
        <taxon>Pentapetalae</taxon>
        <taxon>rosids</taxon>
        <taxon>malvids</taxon>
        <taxon>Brassicales</taxon>
        <taxon>Brassicaceae</taxon>
        <taxon>Camelineae</taxon>
        <taxon>Camelina</taxon>
    </lineage>
</organism>
<keyword evidence="4 7" id="KW-1133">Transmembrane helix</keyword>
<dbReference type="PROSITE" id="PS50850">
    <property type="entry name" value="MFS"/>
    <property type="match status" value="1"/>
</dbReference>
<dbReference type="Gene3D" id="1.20.1250.20">
    <property type="entry name" value="MFS general substrate transporter like domains"/>
    <property type="match status" value="2"/>
</dbReference>
<reference evidence="10" key="2">
    <citation type="submission" date="2025-08" db="UniProtKB">
        <authorList>
            <consortium name="RefSeq"/>
        </authorList>
    </citation>
    <scope>IDENTIFICATION</scope>
    <source>
        <tissue evidence="10">Leaf</tissue>
    </source>
</reference>
<gene>
    <name evidence="10" type="primary">LOC104700615</name>
</gene>
<dbReference type="InterPro" id="IPR020846">
    <property type="entry name" value="MFS_dom"/>
</dbReference>
<sequence length="507" mass="55410">MSQCLPQCHIAGIYDNETNNLITARRLHTQTTMNIKMGRLCGIYISLILVNLATMMQRADEKLIPSVAKEVKETFNGNLSDIGYFSFIRNIVQGLASPLAGLFVISYDRPTVFAIGSFCWVLSTYAVGASQYFIQVTLGVAVNGFGHAIVYPVLQSIIADSFNDSSRGFGFGLWGLIGTVGAIFGSVLATVMAGHDFLGTPGWRCAFILMATMSSIIGVLVFLFVTDPRKKKSSSFVSHDHERDNEGTVHKTKNYDAATIMSSVWTESWVAIKDVTKLRTFQIIVLQGTVGSVPWTAMVFFTMWFELIGSDHDQAAILNGIFATGHAIGSLVGGIIADKMSRVFPNSGRLICAQFSVFMGAIFSIVLLRMIPQSVDSYYIFLVTLFLMGLTITWCGPAINSPILAEIVPPTHRTMIYAFDRALEGSLSSFGAPLAGIMSEKMFGFDSNGTDLIKDSGRAAEALSKGILSMMVVPFGLCCLCYTPLHFLFQKDRKIAKTSSSRKIEMI</sequence>
<dbReference type="PANTHER" id="PTHR23505:SF55">
    <property type="entry name" value="MAJOR FACILITATOR SUPERFAMILY PROTEIN"/>
    <property type="match status" value="1"/>
</dbReference>
<evidence type="ECO:0000259" key="8">
    <source>
        <dbReference type="PROSITE" id="PS50850"/>
    </source>
</evidence>
<feature type="transmembrane region" description="Helical" evidence="7">
    <location>
        <begin position="37"/>
        <end position="56"/>
    </location>
</feature>
<comment type="subcellular location">
    <subcellularLocation>
        <location evidence="1">Membrane</location>
        <topology evidence="1">Multi-pass membrane protein</topology>
    </subcellularLocation>
</comment>
<protein>
    <submittedName>
        <fullName evidence="10">Uncharacterized protein LOC104700615</fullName>
    </submittedName>
</protein>
<feature type="transmembrane region" description="Helical" evidence="7">
    <location>
        <begin position="377"/>
        <end position="396"/>
    </location>
</feature>
<evidence type="ECO:0000256" key="7">
    <source>
        <dbReference type="SAM" id="Phobius"/>
    </source>
</evidence>